<evidence type="ECO:0000313" key="2">
    <source>
        <dbReference type="Proteomes" id="UP001141806"/>
    </source>
</evidence>
<proteinExistence type="predicted"/>
<dbReference type="EMBL" id="JAMYWD010000004">
    <property type="protein sequence ID" value="KAJ4974319.1"/>
    <property type="molecule type" value="Genomic_DNA"/>
</dbReference>
<organism evidence="1 2">
    <name type="scientific">Protea cynaroides</name>
    <dbReference type="NCBI Taxonomy" id="273540"/>
    <lineage>
        <taxon>Eukaryota</taxon>
        <taxon>Viridiplantae</taxon>
        <taxon>Streptophyta</taxon>
        <taxon>Embryophyta</taxon>
        <taxon>Tracheophyta</taxon>
        <taxon>Spermatophyta</taxon>
        <taxon>Magnoliopsida</taxon>
        <taxon>Proteales</taxon>
        <taxon>Proteaceae</taxon>
        <taxon>Protea</taxon>
    </lineage>
</organism>
<evidence type="ECO:0000313" key="1">
    <source>
        <dbReference type="EMBL" id="KAJ4974319.1"/>
    </source>
</evidence>
<keyword evidence="2" id="KW-1185">Reference proteome</keyword>
<dbReference type="Proteomes" id="UP001141806">
    <property type="component" value="Unassembled WGS sequence"/>
</dbReference>
<comment type="caution">
    <text evidence="1">The sequence shown here is derived from an EMBL/GenBank/DDBJ whole genome shotgun (WGS) entry which is preliminary data.</text>
</comment>
<reference evidence="1" key="1">
    <citation type="journal article" date="2023" name="Plant J.">
        <title>The genome of the king protea, Protea cynaroides.</title>
        <authorList>
            <person name="Chang J."/>
            <person name="Duong T.A."/>
            <person name="Schoeman C."/>
            <person name="Ma X."/>
            <person name="Roodt D."/>
            <person name="Barker N."/>
            <person name="Li Z."/>
            <person name="Van de Peer Y."/>
            <person name="Mizrachi E."/>
        </authorList>
    </citation>
    <scope>NUCLEOTIDE SEQUENCE</scope>
    <source>
        <tissue evidence="1">Young leaves</tissue>
    </source>
</reference>
<sequence>MGINGNPNHQLLMVDFLDSFLRSTGKDQINQGERPFCFVGCNPRTSHLHLRVSHLPCAPLYCHHGLGSTQDPERFRFARDTSFGGRALLTCRVNNLFSSGLWVQHLQVRVTLSGEAQPTGRCALIQSYRPSIS</sequence>
<name>A0A9Q0KQA0_9MAGN</name>
<dbReference type="AlphaFoldDB" id="A0A9Q0KQA0"/>
<protein>
    <submittedName>
        <fullName evidence="1">Uncharacterized protein</fullName>
    </submittedName>
</protein>
<gene>
    <name evidence="1" type="ORF">NE237_007493</name>
</gene>
<accession>A0A9Q0KQA0</accession>